<feature type="compositionally biased region" description="Low complexity" evidence="1">
    <location>
        <begin position="298"/>
        <end position="323"/>
    </location>
</feature>
<reference evidence="2 3" key="1">
    <citation type="submission" date="2015-01" db="EMBL/GenBank/DDBJ databases">
        <title>The Genome Sequence of Rhinocladiella mackenzie CBS 650.93.</title>
        <authorList>
            <consortium name="The Broad Institute Genomics Platform"/>
            <person name="Cuomo C."/>
            <person name="de Hoog S."/>
            <person name="Gorbushina A."/>
            <person name="Stielow B."/>
            <person name="Teixiera M."/>
            <person name="Abouelleil A."/>
            <person name="Chapman S.B."/>
            <person name="Priest M."/>
            <person name="Young S.K."/>
            <person name="Wortman J."/>
            <person name="Nusbaum C."/>
            <person name="Birren B."/>
        </authorList>
    </citation>
    <scope>NUCLEOTIDE SEQUENCE [LARGE SCALE GENOMIC DNA]</scope>
    <source>
        <strain evidence="2 3">CBS 650.93</strain>
    </source>
</reference>
<dbReference type="GeneID" id="25296950"/>
<feature type="region of interest" description="Disordered" evidence="1">
    <location>
        <begin position="83"/>
        <end position="103"/>
    </location>
</feature>
<feature type="region of interest" description="Disordered" evidence="1">
    <location>
        <begin position="280"/>
        <end position="347"/>
    </location>
</feature>
<dbReference type="Proteomes" id="UP000053617">
    <property type="component" value="Unassembled WGS sequence"/>
</dbReference>
<proteinExistence type="predicted"/>
<gene>
    <name evidence="2" type="ORF">Z518_08879</name>
</gene>
<name>A0A0D2I5T4_9EURO</name>
<feature type="compositionally biased region" description="Basic and acidic residues" evidence="1">
    <location>
        <begin position="324"/>
        <end position="334"/>
    </location>
</feature>
<keyword evidence="3" id="KW-1185">Reference proteome</keyword>
<feature type="compositionally biased region" description="Basic and acidic residues" evidence="1">
    <location>
        <begin position="280"/>
        <end position="293"/>
    </location>
</feature>
<dbReference type="VEuPathDB" id="FungiDB:Z518_08879"/>
<dbReference type="AlphaFoldDB" id="A0A0D2I5T4"/>
<dbReference type="OrthoDB" id="4369405at2759"/>
<feature type="region of interest" description="Disordered" evidence="1">
    <location>
        <begin position="1"/>
        <end position="46"/>
    </location>
</feature>
<evidence type="ECO:0000313" key="3">
    <source>
        <dbReference type="Proteomes" id="UP000053617"/>
    </source>
</evidence>
<evidence type="ECO:0000256" key="1">
    <source>
        <dbReference type="SAM" id="MobiDB-lite"/>
    </source>
</evidence>
<dbReference type="RefSeq" id="XP_013268290.1">
    <property type="nucleotide sequence ID" value="XM_013412836.1"/>
</dbReference>
<accession>A0A0D2I5T4</accession>
<feature type="region of interest" description="Disordered" evidence="1">
    <location>
        <begin position="384"/>
        <end position="408"/>
    </location>
</feature>
<dbReference type="EMBL" id="KN847481">
    <property type="protein sequence ID" value="KIX01154.1"/>
    <property type="molecule type" value="Genomic_DNA"/>
</dbReference>
<evidence type="ECO:0000313" key="2">
    <source>
        <dbReference type="EMBL" id="KIX01154.1"/>
    </source>
</evidence>
<feature type="compositionally biased region" description="Polar residues" evidence="1">
    <location>
        <begin position="1"/>
        <end position="23"/>
    </location>
</feature>
<sequence>MPVSTRATVRSRTENGQNSQQSGEADVSPTRGLTEFEEDGTRDEVDVHQPMGLRQMQDLVDNQPLSTEQLRILTDRIQELVKARTGKRAHEDSDEDDRPRKRRADHDLKYNNIKELKIGATLKAWSDWRIEIQRAFDASPYKYDNDCTKVIKALSHLDEDSKTLWNNRVRTNPDDEYDWEAFITWLNDTIRDQGNDEVTTQIEWFKARQRFDQTLWAFDVYLTSLEHEMEPKGERTRAMEFFSRLRPSLRRAIRLSGINPLPQTRQAMLSLATRMWEEIKHDEKDPRKEKLGNENKISSKANSSTSTTQSSSSKNTNHSSNTKNKTEKKAENKSWRSKGPKEFASGQNDKGERICFICGSIEHIASYHRGRIAIILERTIRETSSKKRSQAFTSSKRPRVERRSRTTSQEGLGLNRLVRFGKRVRLPFSPEEEPRMRTGDYLRTMGKLNVRDRDPEDVEIALDTCAEIDTVGVEFVKQRDPKPYIKEYPKLW</sequence>
<dbReference type="HOGENOM" id="CLU_043319_0_0_1"/>
<organism evidence="2 3">
    <name type="scientific">Rhinocladiella mackenziei CBS 650.93</name>
    <dbReference type="NCBI Taxonomy" id="1442369"/>
    <lineage>
        <taxon>Eukaryota</taxon>
        <taxon>Fungi</taxon>
        <taxon>Dikarya</taxon>
        <taxon>Ascomycota</taxon>
        <taxon>Pezizomycotina</taxon>
        <taxon>Eurotiomycetes</taxon>
        <taxon>Chaetothyriomycetidae</taxon>
        <taxon>Chaetothyriales</taxon>
        <taxon>Herpotrichiellaceae</taxon>
        <taxon>Rhinocladiella</taxon>
    </lineage>
</organism>
<protein>
    <submittedName>
        <fullName evidence="2">Uncharacterized protein</fullName>
    </submittedName>
</protein>